<keyword evidence="3" id="KW-1185">Reference proteome</keyword>
<evidence type="ECO:0000256" key="1">
    <source>
        <dbReference type="SAM" id="MobiDB-lite"/>
    </source>
</evidence>
<protein>
    <submittedName>
        <fullName evidence="2">Uncharacterized protein</fullName>
    </submittedName>
</protein>
<gene>
    <name evidence="2" type="ORF">F5X68DRAFT_23811</name>
</gene>
<dbReference type="EMBL" id="JAGSXJ010000017">
    <property type="protein sequence ID" value="KAH6683744.1"/>
    <property type="molecule type" value="Genomic_DNA"/>
</dbReference>
<feature type="region of interest" description="Disordered" evidence="1">
    <location>
        <begin position="55"/>
        <end position="97"/>
    </location>
</feature>
<name>A0A9P8V9Y1_9PEZI</name>
<dbReference type="AlphaFoldDB" id="A0A9P8V9Y1"/>
<evidence type="ECO:0000313" key="2">
    <source>
        <dbReference type="EMBL" id="KAH6683744.1"/>
    </source>
</evidence>
<organism evidence="2 3">
    <name type="scientific">Plectosphaerella plurivora</name>
    <dbReference type="NCBI Taxonomy" id="936078"/>
    <lineage>
        <taxon>Eukaryota</taxon>
        <taxon>Fungi</taxon>
        <taxon>Dikarya</taxon>
        <taxon>Ascomycota</taxon>
        <taxon>Pezizomycotina</taxon>
        <taxon>Sordariomycetes</taxon>
        <taxon>Hypocreomycetidae</taxon>
        <taxon>Glomerellales</taxon>
        <taxon>Plectosphaerellaceae</taxon>
        <taxon>Plectosphaerella</taxon>
    </lineage>
</organism>
<sequence length="284" mass="31473">MLAWPEEAQCPVRVVLQPERQAAESVHLLYPFRALVYLGYWAREFLSAHWAGEQRDENLPSHPPLPHFAPAGTCKAHRQTLKSSGQRGPRCGDSTAGTEPNPYDWPCLQLDPCSSQPAATLDTRSSHSISRRAPGLASPLPVSPNRCFLLPSSHEHILRLSSSYPSPAPKALAPGPAFTLVHVVFGRLPVTHCISGYRPLHDLWCYCWGLPLTTCTPAFMCVEHKSECPVCRRLFLVYVTFCQHFHPPLTLCPKGVELQLIEMLEGRCHSPVCPNSRSGGCQVI</sequence>
<dbReference type="Proteomes" id="UP000770015">
    <property type="component" value="Unassembled WGS sequence"/>
</dbReference>
<dbReference type="OrthoDB" id="5214950at2759"/>
<feature type="compositionally biased region" description="Polar residues" evidence="1">
    <location>
        <begin position="118"/>
        <end position="128"/>
    </location>
</feature>
<proteinExistence type="predicted"/>
<feature type="region of interest" description="Disordered" evidence="1">
    <location>
        <begin position="118"/>
        <end position="137"/>
    </location>
</feature>
<reference evidence="2" key="1">
    <citation type="journal article" date="2021" name="Nat. Commun.">
        <title>Genetic determinants of endophytism in the Arabidopsis root mycobiome.</title>
        <authorList>
            <person name="Mesny F."/>
            <person name="Miyauchi S."/>
            <person name="Thiergart T."/>
            <person name="Pickel B."/>
            <person name="Atanasova L."/>
            <person name="Karlsson M."/>
            <person name="Huettel B."/>
            <person name="Barry K.W."/>
            <person name="Haridas S."/>
            <person name="Chen C."/>
            <person name="Bauer D."/>
            <person name="Andreopoulos W."/>
            <person name="Pangilinan J."/>
            <person name="LaButti K."/>
            <person name="Riley R."/>
            <person name="Lipzen A."/>
            <person name="Clum A."/>
            <person name="Drula E."/>
            <person name="Henrissat B."/>
            <person name="Kohler A."/>
            <person name="Grigoriev I.V."/>
            <person name="Martin F.M."/>
            <person name="Hacquard S."/>
        </authorList>
    </citation>
    <scope>NUCLEOTIDE SEQUENCE</scope>
    <source>
        <strain evidence="2">MPI-SDFR-AT-0117</strain>
    </source>
</reference>
<comment type="caution">
    <text evidence="2">The sequence shown here is derived from an EMBL/GenBank/DDBJ whole genome shotgun (WGS) entry which is preliminary data.</text>
</comment>
<evidence type="ECO:0000313" key="3">
    <source>
        <dbReference type="Proteomes" id="UP000770015"/>
    </source>
</evidence>
<accession>A0A9P8V9Y1</accession>